<dbReference type="Proteomes" id="UP000649739">
    <property type="component" value="Unassembled WGS sequence"/>
</dbReference>
<reference evidence="3" key="2">
    <citation type="submission" date="2020-09" db="EMBL/GenBank/DDBJ databases">
        <authorList>
            <person name="Sun Q."/>
            <person name="Ohkuma M."/>
        </authorList>
    </citation>
    <scope>NUCLEOTIDE SEQUENCE</scope>
    <source>
        <strain evidence="3">JCM 3090</strain>
    </source>
</reference>
<keyword evidence="2" id="KW-1133">Transmembrane helix</keyword>
<proteinExistence type="predicted"/>
<name>A0A8J3B0D5_9ACTN</name>
<reference evidence="3" key="1">
    <citation type="journal article" date="2014" name="Int. J. Syst. Evol. Microbiol.">
        <title>Complete genome sequence of Corynebacterium casei LMG S-19264T (=DSM 44701T), isolated from a smear-ripened cheese.</title>
        <authorList>
            <consortium name="US DOE Joint Genome Institute (JGI-PGF)"/>
            <person name="Walter F."/>
            <person name="Albersmeier A."/>
            <person name="Kalinowski J."/>
            <person name="Ruckert C."/>
        </authorList>
    </citation>
    <scope>NUCLEOTIDE SEQUENCE</scope>
    <source>
        <strain evidence="3">JCM 3090</strain>
    </source>
</reference>
<feature type="region of interest" description="Disordered" evidence="1">
    <location>
        <begin position="1"/>
        <end position="94"/>
    </location>
</feature>
<evidence type="ECO:0000256" key="1">
    <source>
        <dbReference type="SAM" id="MobiDB-lite"/>
    </source>
</evidence>
<evidence type="ECO:0000313" key="3">
    <source>
        <dbReference type="EMBL" id="GGJ80366.1"/>
    </source>
</evidence>
<dbReference type="InterPro" id="IPR008979">
    <property type="entry name" value="Galactose-bd-like_sf"/>
</dbReference>
<evidence type="ECO:0000256" key="2">
    <source>
        <dbReference type="SAM" id="Phobius"/>
    </source>
</evidence>
<dbReference type="SUPFAM" id="SSF49785">
    <property type="entry name" value="Galactose-binding domain-like"/>
    <property type="match status" value="1"/>
</dbReference>
<accession>A0A8J3B0D5</accession>
<feature type="compositionally biased region" description="Low complexity" evidence="1">
    <location>
        <begin position="18"/>
        <end position="34"/>
    </location>
</feature>
<comment type="caution">
    <text evidence="3">The sequence shown here is derived from an EMBL/GenBank/DDBJ whole genome shotgun (WGS) entry which is preliminary data.</text>
</comment>
<dbReference type="InterPro" id="IPR057561">
    <property type="entry name" value="NADase_transloc"/>
</dbReference>
<dbReference type="RefSeq" id="WP_189168590.1">
    <property type="nucleotide sequence ID" value="NZ_BMQB01000001.1"/>
</dbReference>
<feature type="transmembrane region" description="Helical" evidence="2">
    <location>
        <begin position="102"/>
        <end position="123"/>
    </location>
</feature>
<gene>
    <name evidence="3" type="ORF">GCM10010123_07890</name>
</gene>
<dbReference type="AlphaFoldDB" id="A0A8J3B0D5"/>
<keyword evidence="2" id="KW-0472">Membrane</keyword>
<evidence type="ECO:0000313" key="4">
    <source>
        <dbReference type="Proteomes" id="UP000649739"/>
    </source>
</evidence>
<sequence length="280" mass="28319">MSPRAPAAGRRRARHRAGTAGTRPWAARSGAAPRHGADPARRAAAPAPPPAGAAPPPADRAAHATRADRAAPPDRAAPLGRRSPAAHPAAADHPARAGRRRWIAALAAAGVLVVAAAAAAAYAGRRGWRPAALARSVVAAEPAAIAPAGARASSSAPGVTPGLLYDGTADRFWAPASAAPGQWAELRLARPTALRGVRVRPGASSDPLAFLTAGRPRDITITAAGPAGAVATVQYTLRDAPEPQSVPVRADGVTTLRVTIRSGYGRGARPALGELELLPR</sequence>
<feature type="compositionally biased region" description="Basic and acidic residues" evidence="1">
    <location>
        <begin position="60"/>
        <end position="72"/>
    </location>
</feature>
<organism evidence="3 4">
    <name type="scientific">Pilimelia anulata</name>
    <dbReference type="NCBI Taxonomy" id="53371"/>
    <lineage>
        <taxon>Bacteria</taxon>
        <taxon>Bacillati</taxon>
        <taxon>Actinomycetota</taxon>
        <taxon>Actinomycetes</taxon>
        <taxon>Micromonosporales</taxon>
        <taxon>Micromonosporaceae</taxon>
        <taxon>Pilimelia</taxon>
    </lineage>
</organism>
<keyword evidence="4" id="KW-1185">Reference proteome</keyword>
<feature type="compositionally biased region" description="Low complexity" evidence="1">
    <location>
        <begin position="73"/>
        <end position="92"/>
    </location>
</feature>
<dbReference type="EMBL" id="BMQB01000001">
    <property type="protein sequence ID" value="GGJ80366.1"/>
    <property type="molecule type" value="Genomic_DNA"/>
</dbReference>
<protein>
    <submittedName>
        <fullName evidence="3">Uncharacterized protein</fullName>
    </submittedName>
</protein>
<keyword evidence="2" id="KW-0812">Transmembrane</keyword>
<feature type="compositionally biased region" description="Pro residues" evidence="1">
    <location>
        <begin position="46"/>
        <end position="58"/>
    </location>
</feature>
<dbReference type="NCBIfam" id="NF047619">
    <property type="entry name" value="NADase_discoid"/>
    <property type="match status" value="1"/>
</dbReference>
<dbReference type="Gene3D" id="2.60.120.260">
    <property type="entry name" value="Galactose-binding domain-like"/>
    <property type="match status" value="1"/>
</dbReference>